<proteinExistence type="predicted"/>
<name>A0A015K5U2_RHIIW</name>
<dbReference type="AlphaFoldDB" id="A0A015K5U2"/>
<dbReference type="HOGENOM" id="CLU_001613_3_3_1"/>
<dbReference type="InterPro" id="IPR051055">
    <property type="entry name" value="PIF1_helicase"/>
</dbReference>
<dbReference type="InterPro" id="IPR027417">
    <property type="entry name" value="P-loop_NTPase"/>
</dbReference>
<dbReference type="Proteomes" id="UP000022910">
    <property type="component" value="Unassembled WGS sequence"/>
</dbReference>
<gene>
    <name evidence="1" type="ORF">RirG_158170</name>
</gene>
<protein>
    <submittedName>
        <fullName evidence="1">Pif1p</fullName>
    </submittedName>
</protein>
<dbReference type="PANTHER" id="PTHR47642:SF6">
    <property type="entry name" value="ATP-DEPENDENT DNA HELICASE"/>
    <property type="match status" value="1"/>
</dbReference>
<comment type="caution">
    <text evidence="1">The sequence shown here is derived from an EMBL/GenBank/DDBJ whole genome shotgun (WGS) entry which is preliminary data.</text>
</comment>
<evidence type="ECO:0000313" key="2">
    <source>
        <dbReference type="Proteomes" id="UP000022910"/>
    </source>
</evidence>
<dbReference type="CDD" id="cd18809">
    <property type="entry name" value="SF1_C_RecD"/>
    <property type="match status" value="1"/>
</dbReference>
<reference evidence="1 2" key="1">
    <citation type="submission" date="2014-02" db="EMBL/GenBank/DDBJ databases">
        <title>Single nucleus genome sequencing reveals high similarity among nuclei of an endomycorrhizal fungus.</title>
        <authorList>
            <person name="Lin K."/>
            <person name="Geurts R."/>
            <person name="Zhang Z."/>
            <person name="Limpens E."/>
            <person name="Saunders D.G."/>
            <person name="Mu D."/>
            <person name="Pang E."/>
            <person name="Cao H."/>
            <person name="Cha H."/>
            <person name="Lin T."/>
            <person name="Zhou Q."/>
            <person name="Shang Y."/>
            <person name="Li Y."/>
            <person name="Ivanov S."/>
            <person name="Sharma T."/>
            <person name="Velzen R.V."/>
            <person name="Ruijter N.D."/>
            <person name="Aanen D.K."/>
            <person name="Win J."/>
            <person name="Kamoun S."/>
            <person name="Bisseling T."/>
            <person name="Huang S."/>
        </authorList>
    </citation>
    <scope>NUCLEOTIDE SEQUENCE [LARGE SCALE GENOMIC DNA]</scope>
    <source>
        <strain evidence="2">DAOM197198w</strain>
    </source>
</reference>
<organism evidence="1 2">
    <name type="scientific">Rhizophagus irregularis (strain DAOM 197198w)</name>
    <name type="common">Glomus intraradices</name>
    <dbReference type="NCBI Taxonomy" id="1432141"/>
    <lineage>
        <taxon>Eukaryota</taxon>
        <taxon>Fungi</taxon>
        <taxon>Fungi incertae sedis</taxon>
        <taxon>Mucoromycota</taxon>
        <taxon>Glomeromycotina</taxon>
        <taxon>Glomeromycetes</taxon>
        <taxon>Glomerales</taxon>
        <taxon>Glomeraceae</taxon>
        <taxon>Rhizophagus</taxon>
    </lineage>
</organism>
<accession>A0A015K5U2</accession>
<dbReference type="SUPFAM" id="SSF52540">
    <property type="entry name" value="P-loop containing nucleoside triphosphate hydrolases"/>
    <property type="match status" value="1"/>
</dbReference>
<evidence type="ECO:0000313" key="1">
    <source>
        <dbReference type="EMBL" id="EXX62824.1"/>
    </source>
</evidence>
<dbReference type="STRING" id="1432141.A0A015K5U2"/>
<dbReference type="PANTHER" id="PTHR47642">
    <property type="entry name" value="ATP-DEPENDENT DNA HELICASE"/>
    <property type="match status" value="1"/>
</dbReference>
<keyword evidence="2" id="KW-1185">Reference proteome</keyword>
<dbReference type="EMBL" id="JEMT01024412">
    <property type="protein sequence ID" value="EXX62824.1"/>
    <property type="molecule type" value="Genomic_DNA"/>
</dbReference>
<sequence length="248" mass="27813">MRDGESTQSDWELLMTRVPENLTESERKTFLNAINIIPTWEEVDRINLEKLRSLNQPIAKIRAVHTGDPEASKADSETAKGLESELLLARNTRVMLTANLWIGAGLVNGAIGTITDILYKEKAEHTSLPTVILVSFDKYDGPTLTNIEGIPVVPIAPIRRMWEGKSGICSRLQISLSFAWAITVHKSQGLTLTKAVIDLGRKEFAAGLSFVAIFRVRSLDDILFRHFTFNRLQNIKSCIRLKERIAED</sequence>